<dbReference type="RefSeq" id="WP_145362657.1">
    <property type="nucleotide sequence ID" value="NZ_CP036268.1"/>
</dbReference>
<name>A0A517QXX0_9PLAN</name>
<feature type="region of interest" description="Disordered" evidence="1">
    <location>
        <begin position="1"/>
        <end position="32"/>
    </location>
</feature>
<proteinExistence type="predicted"/>
<organism evidence="2 3">
    <name type="scientific">Stratiformator vulcanicus</name>
    <dbReference type="NCBI Taxonomy" id="2527980"/>
    <lineage>
        <taxon>Bacteria</taxon>
        <taxon>Pseudomonadati</taxon>
        <taxon>Planctomycetota</taxon>
        <taxon>Planctomycetia</taxon>
        <taxon>Planctomycetales</taxon>
        <taxon>Planctomycetaceae</taxon>
        <taxon>Stratiformator</taxon>
    </lineage>
</organism>
<protein>
    <submittedName>
        <fullName evidence="2">Uncharacterized protein</fullName>
    </submittedName>
</protein>
<keyword evidence="3" id="KW-1185">Reference proteome</keyword>
<gene>
    <name evidence="2" type="ORF">Pan189_08100</name>
</gene>
<dbReference type="Proteomes" id="UP000317318">
    <property type="component" value="Chromosome"/>
</dbReference>
<dbReference type="AlphaFoldDB" id="A0A517QXX0"/>
<feature type="region of interest" description="Disordered" evidence="1">
    <location>
        <begin position="67"/>
        <end position="87"/>
    </location>
</feature>
<accession>A0A517QXX0</accession>
<evidence type="ECO:0000313" key="3">
    <source>
        <dbReference type="Proteomes" id="UP000317318"/>
    </source>
</evidence>
<feature type="compositionally biased region" description="Polar residues" evidence="1">
    <location>
        <begin position="1"/>
        <end position="11"/>
    </location>
</feature>
<reference evidence="2 3" key="1">
    <citation type="submission" date="2019-02" db="EMBL/GenBank/DDBJ databases">
        <title>Deep-cultivation of Planctomycetes and their phenomic and genomic characterization uncovers novel biology.</title>
        <authorList>
            <person name="Wiegand S."/>
            <person name="Jogler M."/>
            <person name="Boedeker C."/>
            <person name="Pinto D."/>
            <person name="Vollmers J."/>
            <person name="Rivas-Marin E."/>
            <person name="Kohn T."/>
            <person name="Peeters S.H."/>
            <person name="Heuer A."/>
            <person name="Rast P."/>
            <person name="Oberbeckmann S."/>
            <person name="Bunk B."/>
            <person name="Jeske O."/>
            <person name="Meyerdierks A."/>
            <person name="Storesund J.E."/>
            <person name="Kallscheuer N."/>
            <person name="Luecker S."/>
            <person name="Lage O.M."/>
            <person name="Pohl T."/>
            <person name="Merkel B.J."/>
            <person name="Hornburger P."/>
            <person name="Mueller R.-W."/>
            <person name="Bruemmer F."/>
            <person name="Labrenz M."/>
            <person name="Spormann A.M."/>
            <person name="Op den Camp H."/>
            <person name="Overmann J."/>
            <person name="Amann R."/>
            <person name="Jetten M.S.M."/>
            <person name="Mascher T."/>
            <person name="Medema M.H."/>
            <person name="Devos D.P."/>
            <person name="Kaster A.-K."/>
            <person name="Ovreas L."/>
            <person name="Rohde M."/>
            <person name="Galperin M.Y."/>
            <person name="Jogler C."/>
        </authorList>
    </citation>
    <scope>NUCLEOTIDE SEQUENCE [LARGE SCALE GENOMIC DNA]</scope>
    <source>
        <strain evidence="2 3">Pan189</strain>
    </source>
</reference>
<dbReference type="EMBL" id="CP036268">
    <property type="protein sequence ID" value="QDT36454.1"/>
    <property type="molecule type" value="Genomic_DNA"/>
</dbReference>
<sequence length="87" mass="9495">MLIDSLHSTEFNPHAASEQIDQSVRNVPERPPVITPCRGETSAYGAGFPSWFSGLVARLLLEESPQPLDVQPQLRCGEGLPEGGRPR</sequence>
<evidence type="ECO:0000256" key="1">
    <source>
        <dbReference type="SAM" id="MobiDB-lite"/>
    </source>
</evidence>
<dbReference type="KEGG" id="svp:Pan189_08100"/>
<evidence type="ECO:0000313" key="2">
    <source>
        <dbReference type="EMBL" id="QDT36454.1"/>
    </source>
</evidence>